<evidence type="ECO:0000313" key="2">
    <source>
        <dbReference type="Proteomes" id="UP000225277"/>
    </source>
</evidence>
<dbReference type="EMBL" id="FJUY01000020">
    <property type="protein sequence ID" value="CZT24329.1"/>
    <property type="molecule type" value="Genomic_DNA"/>
</dbReference>
<sequence>MASMLGIANRKHRPSIIKRIKRKQQQNLTHVHYAEDAKQKTDGEKLAWKLKRAKDELGTGNTLKFGQFGSRTTTSKKIREEQVLLELQSSKEWQSASEMEQKTMEHEAVMRLADHHYKQLKLVFEVEKRREIDPTDDFEAKKLALDEMEHSEDKTDAWLTGVYGC</sequence>
<proteinExistence type="predicted"/>
<dbReference type="GeneID" id="35605103"/>
<reference evidence="1 2" key="1">
    <citation type="submission" date="2016-03" db="EMBL/GenBank/DDBJ databases">
        <authorList>
            <person name="Ploux O."/>
        </authorList>
    </citation>
    <scope>NUCLEOTIDE SEQUENCE [LARGE SCALE GENOMIC DNA]</scope>
    <source>
        <strain evidence="1 2">URUG2</strain>
    </source>
</reference>
<dbReference type="RefSeq" id="XP_023631053.1">
    <property type="nucleotide sequence ID" value="XM_023775285.1"/>
</dbReference>
<dbReference type="Proteomes" id="UP000225277">
    <property type="component" value="Unassembled WGS sequence"/>
</dbReference>
<name>A0A2D3VL96_9PEZI</name>
<dbReference type="AlphaFoldDB" id="A0A2D3VL96"/>
<protein>
    <submittedName>
        <fullName evidence="1">Uncharacterized protein</fullName>
    </submittedName>
</protein>
<accession>A0A2D3VL96</accession>
<gene>
    <name evidence="1" type="ORF">RCC_10052</name>
</gene>
<organism evidence="1 2">
    <name type="scientific">Ramularia collo-cygni</name>
    <dbReference type="NCBI Taxonomy" id="112498"/>
    <lineage>
        <taxon>Eukaryota</taxon>
        <taxon>Fungi</taxon>
        <taxon>Dikarya</taxon>
        <taxon>Ascomycota</taxon>
        <taxon>Pezizomycotina</taxon>
        <taxon>Dothideomycetes</taxon>
        <taxon>Dothideomycetidae</taxon>
        <taxon>Mycosphaerellales</taxon>
        <taxon>Mycosphaerellaceae</taxon>
        <taxon>Ramularia</taxon>
    </lineage>
</organism>
<evidence type="ECO:0000313" key="1">
    <source>
        <dbReference type="EMBL" id="CZT24329.1"/>
    </source>
</evidence>
<keyword evidence="2" id="KW-1185">Reference proteome</keyword>